<gene>
    <name evidence="2" type="ORF">A0H81_04251</name>
</gene>
<protein>
    <submittedName>
        <fullName evidence="2">Uncharacterized protein</fullName>
    </submittedName>
</protein>
<reference evidence="2 3" key="1">
    <citation type="submission" date="2016-03" db="EMBL/GenBank/DDBJ databases">
        <title>Whole genome sequencing of Grifola frondosa 9006-11.</title>
        <authorList>
            <person name="Min B."/>
            <person name="Park H."/>
            <person name="Kim J.-G."/>
            <person name="Cho H."/>
            <person name="Oh Y.-L."/>
            <person name="Kong W.-S."/>
            <person name="Choi I.-G."/>
        </authorList>
    </citation>
    <scope>NUCLEOTIDE SEQUENCE [LARGE SCALE GENOMIC DNA]</scope>
    <source>
        <strain evidence="2 3">9006-11</strain>
    </source>
</reference>
<feature type="compositionally biased region" description="Basic and acidic residues" evidence="1">
    <location>
        <begin position="186"/>
        <end position="196"/>
    </location>
</feature>
<feature type="region of interest" description="Disordered" evidence="1">
    <location>
        <begin position="95"/>
        <end position="221"/>
    </location>
</feature>
<dbReference type="STRING" id="5627.A0A1C7MGX7"/>
<dbReference type="AlphaFoldDB" id="A0A1C7MGX7"/>
<sequence length="221" mass="24674">MESDTAFEWLSVGRIRRLAATDSVDRFSRRRMDSIKRHHQIQARQEHRNLNGFEGSPPFSIQRYLRAVEKSLLVTSTWDTFPALTEKERTYSAATQAPIATSSSTPNTPIFSPIPFLHEDARSSSRSPPPSPLSLPAAAGGSVMGPETKALGLVDELDDLGPGHLSDHPHPLSATTTMSTRSFRGSLEERFIRAREEDTEGRQPQMEDDEELMDEDKENKA</sequence>
<dbReference type="EMBL" id="LUGG01000004">
    <property type="protein sequence ID" value="OBZ75897.1"/>
    <property type="molecule type" value="Genomic_DNA"/>
</dbReference>
<accession>A0A1C7MGX7</accession>
<feature type="compositionally biased region" description="Acidic residues" evidence="1">
    <location>
        <begin position="206"/>
        <end position="221"/>
    </location>
</feature>
<feature type="compositionally biased region" description="Polar residues" evidence="1">
    <location>
        <begin position="95"/>
        <end position="110"/>
    </location>
</feature>
<evidence type="ECO:0000256" key="1">
    <source>
        <dbReference type="SAM" id="MobiDB-lite"/>
    </source>
</evidence>
<feature type="compositionally biased region" description="Polar residues" evidence="1">
    <location>
        <begin position="173"/>
        <end position="183"/>
    </location>
</feature>
<dbReference type="OMA" id="HMSDHPT"/>
<comment type="caution">
    <text evidence="2">The sequence shown here is derived from an EMBL/GenBank/DDBJ whole genome shotgun (WGS) entry which is preliminary data.</text>
</comment>
<organism evidence="2 3">
    <name type="scientific">Grifola frondosa</name>
    <name type="common">Maitake</name>
    <name type="synonym">Polyporus frondosus</name>
    <dbReference type="NCBI Taxonomy" id="5627"/>
    <lineage>
        <taxon>Eukaryota</taxon>
        <taxon>Fungi</taxon>
        <taxon>Dikarya</taxon>
        <taxon>Basidiomycota</taxon>
        <taxon>Agaricomycotina</taxon>
        <taxon>Agaricomycetes</taxon>
        <taxon>Polyporales</taxon>
        <taxon>Grifolaceae</taxon>
        <taxon>Grifola</taxon>
    </lineage>
</organism>
<keyword evidence="3" id="KW-1185">Reference proteome</keyword>
<proteinExistence type="predicted"/>
<name>A0A1C7MGX7_GRIFR</name>
<evidence type="ECO:0000313" key="3">
    <source>
        <dbReference type="Proteomes" id="UP000092993"/>
    </source>
</evidence>
<evidence type="ECO:0000313" key="2">
    <source>
        <dbReference type="EMBL" id="OBZ75897.1"/>
    </source>
</evidence>
<dbReference type="OrthoDB" id="341898at2759"/>
<dbReference type="Proteomes" id="UP000092993">
    <property type="component" value="Unassembled WGS sequence"/>
</dbReference>